<evidence type="ECO:0000256" key="4">
    <source>
        <dbReference type="ARBA" id="ARBA00022777"/>
    </source>
</evidence>
<sequence>MIQLLRCLPISGRSLFKYESIRHGRSFLIKYFNWNGHLQRGTNLGLVLRSWCPLSTKMQNVVNYNLSAIFFHYNTSSKYHAQNTNIFQRVTNGTLRYVYNMESCRNMSTSHNNQVNQDIHHFRPKKALILTKFSRYEYEKRRHPDLSEEELIKNLEERGSDYQSLLHHHHIHTKNKDLVVETLRQYGIETKVVNRFGYTDANIEWADIIFTTGGDGTFLMAASKIHRQDKPVVGINSDPSRSVGHLCLPVKFTDCIPEAVEKLMNGQFKWTQRQRIRVTLKGEQAYTPPVELHNQQLQYPEYRFIDCYQEQHNCQKGSVFTPDGCSNFVHELPVMALNEVFIGESLSSRVSYYELSVDGSPKVKIKSSGLTVCTGTGSTSWSFNINKLTPQCVEQLLKIVNEETGSALPLEDSRLVERITTRFNNSLIFDPSETLLAYTIRDPVVFGTGFSSKPRGFARRIEVKSRMFDACLVIDGGLSFLFNDGAVATLDILEDDALRTVTLLE</sequence>
<dbReference type="RefSeq" id="XP_013787884.1">
    <property type="nucleotide sequence ID" value="XM_013932430.2"/>
</dbReference>
<dbReference type="Pfam" id="PF01513">
    <property type="entry name" value="NAD_kinase"/>
    <property type="match status" value="1"/>
</dbReference>
<organism evidence="7 8">
    <name type="scientific">Limulus polyphemus</name>
    <name type="common">Atlantic horseshoe crab</name>
    <dbReference type="NCBI Taxonomy" id="6850"/>
    <lineage>
        <taxon>Eukaryota</taxon>
        <taxon>Metazoa</taxon>
        <taxon>Ecdysozoa</taxon>
        <taxon>Arthropoda</taxon>
        <taxon>Chelicerata</taxon>
        <taxon>Merostomata</taxon>
        <taxon>Xiphosura</taxon>
        <taxon>Limulidae</taxon>
        <taxon>Limulus</taxon>
    </lineage>
</organism>
<protein>
    <recommendedName>
        <fullName evidence="2">NAD(+) kinase</fullName>
        <ecNumber evidence="2">2.7.1.23</ecNumber>
    </recommendedName>
</protein>
<gene>
    <name evidence="8" type="primary">LOC106471809</name>
</gene>
<dbReference type="GeneID" id="106471809"/>
<evidence type="ECO:0000256" key="5">
    <source>
        <dbReference type="ARBA" id="ARBA00022857"/>
    </source>
</evidence>
<keyword evidence="7" id="KW-1185">Reference proteome</keyword>
<comment type="similarity">
    <text evidence="1">Belongs to the NAD kinase family.</text>
</comment>
<dbReference type="InterPro" id="IPR002504">
    <property type="entry name" value="NADK"/>
</dbReference>
<keyword evidence="4" id="KW-0418">Kinase</keyword>
<dbReference type="Gene3D" id="3.40.50.10330">
    <property type="entry name" value="Probable inorganic polyphosphate/atp-NAD kinase, domain 1"/>
    <property type="match status" value="1"/>
</dbReference>
<reference evidence="8" key="1">
    <citation type="submission" date="2025-08" db="UniProtKB">
        <authorList>
            <consortium name="RefSeq"/>
        </authorList>
    </citation>
    <scope>IDENTIFICATION</scope>
    <source>
        <tissue evidence="8">Muscle</tissue>
    </source>
</reference>
<name>A0ABM1BSM5_LIMPO</name>
<evidence type="ECO:0000313" key="7">
    <source>
        <dbReference type="Proteomes" id="UP000694941"/>
    </source>
</evidence>
<evidence type="ECO:0000313" key="8">
    <source>
        <dbReference type="RefSeq" id="XP_013787884.1"/>
    </source>
</evidence>
<dbReference type="SUPFAM" id="SSF111331">
    <property type="entry name" value="NAD kinase/diacylglycerol kinase-like"/>
    <property type="match status" value="1"/>
</dbReference>
<dbReference type="InterPro" id="IPR017438">
    <property type="entry name" value="ATP-NAD_kinase_N"/>
</dbReference>
<dbReference type="InterPro" id="IPR016064">
    <property type="entry name" value="NAD/diacylglycerol_kinase_sf"/>
</dbReference>
<dbReference type="Gene3D" id="2.60.200.30">
    <property type="entry name" value="Probable inorganic polyphosphate/atp-NAD kinase, domain 2"/>
    <property type="match status" value="1"/>
</dbReference>
<evidence type="ECO:0000256" key="1">
    <source>
        <dbReference type="ARBA" id="ARBA00010995"/>
    </source>
</evidence>
<keyword evidence="6" id="KW-0520">NAD</keyword>
<evidence type="ECO:0000256" key="3">
    <source>
        <dbReference type="ARBA" id="ARBA00022679"/>
    </source>
</evidence>
<dbReference type="PANTHER" id="PTHR13158:SF5">
    <property type="entry name" value="NAD KINASE 2, MITOCHONDRIAL"/>
    <property type="match status" value="1"/>
</dbReference>
<proteinExistence type="inferred from homology"/>
<dbReference type="EC" id="2.7.1.23" evidence="2"/>
<evidence type="ECO:0000256" key="6">
    <source>
        <dbReference type="ARBA" id="ARBA00023027"/>
    </source>
</evidence>
<evidence type="ECO:0000256" key="2">
    <source>
        <dbReference type="ARBA" id="ARBA00012120"/>
    </source>
</evidence>
<accession>A0ABM1BSM5</accession>
<dbReference type="InterPro" id="IPR017437">
    <property type="entry name" value="ATP-NAD_kinase_PpnK-typ_C"/>
</dbReference>
<dbReference type="Proteomes" id="UP000694941">
    <property type="component" value="Unplaced"/>
</dbReference>
<keyword evidence="3" id="KW-0808">Transferase</keyword>
<keyword evidence="5" id="KW-0521">NADP</keyword>
<dbReference type="PANTHER" id="PTHR13158">
    <property type="match status" value="1"/>
</dbReference>